<dbReference type="InterPro" id="IPR006311">
    <property type="entry name" value="TAT_signal"/>
</dbReference>
<reference evidence="4" key="1">
    <citation type="submission" date="2016-10" db="EMBL/GenBank/DDBJ databases">
        <authorList>
            <person name="Varghese N."/>
            <person name="Submissions S."/>
        </authorList>
    </citation>
    <scope>NUCLEOTIDE SEQUENCE [LARGE SCALE GENOMIC DNA]</scope>
    <source>
        <strain evidence="4">CGMCC 4.3568</strain>
    </source>
</reference>
<gene>
    <name evidence="3" type="ORF">SAMN05216266_11627</name>
</gene>
<evidence type="ECO:0000313" key="4">
    <source>
        <dbReference type="Proteomes" id="UP000243799"/>
    </source>
</evidence>
<sequence>MDRRSFLGAAGIAGLGTVLAAPGAFAAPRSAEAAGWGGRTVFLGSYSTWGSPPGEGLQVATRSRAALDIVDTVPDVPDASFFAFSVDRRRMYVTNELVPDGRVTALDVCDPRRPRVLGSRPTQGAGPTHLSVHPGGRHLLTANYTDGTVVVHPILRDGSLGEVTDLVRHTGDEREPHAHQVLTDPSGRWVLAVDLGADSVYVYRLDRRSGTLAQHRQVRLPSGAGPRHLAFHPGGRFAYILGELRPEITVAAWNPHSGELTLGEPVPTVDDDAPQPQYPAEITVSGDGRFVYASNRGEDTIATLAVGSGGGALRRIGNVSTGGVWPRHFTLDPSQRWIYVANQRSGTVTWLPRDPRTGLPGPVTGSVSVPSAAIVAFA</sequence>
<dbReference type="InterPro" id="IPR019405">
    <property type="entry name" value="Lactonase_7-beta_prop"/>
</dbReference>
<proteinExistence type="inferred from homology"/>
<organism evidence="3 4">
    <name type="scientific">Amycolatopsis marina</name>
    <dbReference type="NCBI Taxonomy" id="490629"/>
    <lineage>
        <taxon>Bacteria</taxon>
        <taxon>Bacillati</taxon>
        <taxon>Actinomycetota</taxon>
        <taxon>Actinomycetes</taxon>
        <taxon>Pseudonocardiales</taxon>
        <taxon>Pseudonocardiaceae</taxon>
        <taxon>Amycolatopsis</taxon>
    </lineage>
</organism>
<keyword evidence="3" id="KW-0413">Isomerase</keyword>
<dbReference type="InterPro" id="IPR050282">
    <property type="entry name" value="Cycloisomerase_2"/>
</dbReference>
<dbReference type="EMBL" id="FOKG01000016">
    <property type="protein sequence ID" value="SFB52353.1"/>
    <property type="molecule type" value="Genomic_DNA"/>
</dbReference>
<protein>
    <submittedName>
        <fullName evidence="3">6-phosphogluconolactonase, cycloisomerase 2 family</fullName>
    </submittedName>
</protein>
<name>A0A1I1BVK3_9PSEU</name>
<evidence type="ECO:0000256" key="1">
    <source>
        <dbReference type="ARBA" id="ARBA00005564"/>
    </source>
</evidence>
<evidence type="ECO:0000256" key="2">
    <source>
        <dbReference type="SAM" id="SignalP"/>
    </source>
</evidence>
<dbReference type="PROSITE" id="PS51318">
    <property type="entry name" value="TAT"/>
    <property type="match status" value="1"/>
</dbReference>
<keyword evidence="4" id="KW-1185">Reference proteome</keyword>
<dbReference type="STRING" id="490629.SAMN05216266_11627"/>
<accession>A0A1I1BVK3</accession>
<dbReference type="GO" id="GO:0005829">
    <property type="term" value="C:cytosol"/>
    <property type="evidence" value="ECO:0007669"/>
    <property type="project" value="TreeGrafter"/>
</dbReference>
<dbReference type="Pfam" id="PF10282">
    <property type="entry name" value="Lactonase"/>
    <property type="match status" value="1"/>
</dbReference>
<dbReference type="PANTHER" id="PTHR30344:SF1">
    <property type="entry name" value="6-PHOSPHOGLUCONOLACTONASE"/>
    <property type="match status" value="1"/>
</dbReference>
<dbReference type="Gene3D" id="2.130.10.10">
    <property type="entry name" value="YVTN repeat-like/Quinoprotein amine dehydrogenase"/>
    <property type="match status" value="1"/>
</dbReference>
<dbReference type="SUPFAM" id="SSF51004">
    <property type="entry name" value="C-terminal (heme d1) domain of cytochrome cd1-nitrite reductase"/>
    <property type="match status" value="1"/>
</dbReference>
<feature type="signal peptide" evidence="2">
    <location>
        <begin position="1"/>
        <end position="26"/>
    </location>
</feature>
<dbReference type="InterPro" id="IPR011048">
    <property type="entry name" value="Haem_d1_sf"/>
</dbReference>
<dbReference type="GO" id="GO:0017057">
    <property type="term" value="F:6-phosphogluconolactonase activity"/>
    <property type="evidence" value="ECO:0007669"/>
    <property type="project" value="TreeGrafter"/>
</dbReference>
<dbReference type="GO" id="GO:0016853">
    <property type="term" value="F:isomerase activity"/>
    <property type="evidence" value="ECO:0007669"/>
    <property type="project" value="UniProtKB-KW"/>
</dbReference>
<comment type="similarity">
    <text evidence="1">Belongs to the cycloisomerase 2 family.</text>
</comment>
<dbReference type="Proteomes" id="UP000243799">
    <property type="component" value="Unassembled WGS sequence"/>
</dbReference>
<keyword evidence="2" id="KW-0732">Signal</keyword>
<evidence type="ECO:0000313" key="3">
    <source>
        <dbReference type="EMBL" id="SFB52353.1"/>
    </source>
</evidence>
<dbReference type="AlphaFoldDB" id="A0A1I1BVK3"/>
<dbReference type="PANTHER" id="PTHR30344">
    <property type="entry name" value="6-PHOSPHOGLUCONOLACTONASE-RELATED"/>
    <property type="match status" value="1"/>
</dbReference>
<dbReference type="InterPro" id="IPR015943">
    <property type="entry name" value="WD40/YVTN_repeat-like_dom_sf"/>
</dbReference>
<feature type="chain" id="PRO_5017482932" evidence="2">
    <location>
        <begin position="27"/>
        <end position="378"/>
    </location>
</feature>